<evidence type="ECO:0000259" key="10">
    <source>
        <dbReference type="Pfam" id="PF00441"/>
    </source>
</evidence>
<feature type="domain" description="Acyl-CoA oxidase/dehydrogenase middle" evidence="11">
    <location>
        <begin position="166"/>
        <end position="271"/>
    </location>
</feature>
<dbReference type="InterPro" id="IPR037069">
    <property type="entry name" value="AcylCoA_DH/ox_N_sf"/>
</dbReference>
<evidence type="ECO:0000256" key="4">
    <source>
        <dbReference type="ARBA" id="ARBA00022827"/>
    </source>
</evidence>
<dbReference type="Proteomes" id="UP000533306">
    <property type="component" value="Unassembled WGS sequence"/>
</dbReference>
<dbReference type="Gene3D" id="1.10.540.10">
    <property type="entry name" value="Acyl-CoA dehydrogenase/oxidase, N-terminal domain"/>
    <property type="match status" value="1"/>
</dbReference>
<keyword evidence="9 14" id="KW-0560">Oxidoreductase</keyword>
<reference evidence="14 15" key="1">
    <citation type="submission" date="2020-08" db="EMBL/GenBank/DDBJ databases">
        <title>Genomic Encyclopedia of Type Strains, Phase IV (KMG-IV): sequencing the most valuable type-strain genomes for metagenomic binning, comparative biology and taxonomic classification.</title>
        <authorList>
            <person name="Goeker M."/>
        </authorList>
    </citation>
    <scope>NUCLEOTIDE SEQUENCE [LARGE SCALE GENOMIC DNA]</scope>
    <source>
        <strain evidence="14 15">DSM 11099</strain>
    </source>
</reference>
<comment type="cofactor">
    <cofactor evidence="1 9">
        <name>FAD</name>
        <dbReference type="ChEBI" id="CHEBI:57692"/>
    </cofactor>
</comment>
<feature type="domain" description="Acetyl-CoA dehydrogenase-like C-terminal" evidence="13">
    <location>
        <begin position="473"/>
        <end position="599"/>
    </location>
</feature>
<evidence type="ECO:0000256" key="6">
    <source>
        <dbReference type="ARBA" id="ARBA00058683"/>
    </source>
</evidence>
<feature type="domain" description="Acyl-CoA dehydrogenase/oxidase N-terminal" evidence="12">
    <location>
        <begin position="43"/>
        <end position="159"/>
    </location>
</feature>
<dbReference type="Gene3D" id="2.40.110.10">
    <property type="entry name" value="Butyryl-CoA Dehydrogenase, subunit A, domain 2"/>
    <property type="match status" value="1"/>
</dbReference>
<dbReference type="Pfam" id="PF02771">
    <property type="entry name" value="Acyl-CoA_dh_N"/>
    <property type="match status" value="1"/>
</dbReference>
<evidence type="ECO:0000256" key="5">
    <source>
        <dbReference type="ARBA" id="ARBA00051388"/>
    </source>
</evidence>
<dbReference type="InterPro" id="IPR052166">
    <property type="entry name" value="Diverse_Acyl-CoA_DH"/>
</dbReference>
<dbReference type="AlphaFoldDB" id="A0A7W9VUP6"/>
<evidence type="ECO:0000259" key="13">
    <source>
        <dbReference type="Pfam" id="PF12806"/>
    </source>
</evidence>
<feature type="domain" description="Acyl-CoA dehydrogenase/oxidase C-terminal" evidence="10">
    <location>
        <begin position="288"/>
        <end position="455"/>
    </location>
</feature>
<evidence type="ECO:0000256" key="7">
    <source>
        <dbReference type="ARBA" id="ARBA00066694"/>
    </source>
</evidence>
<sequence>MALQENALAVMADELEFLLFDLLDVQKLTERPRFADHSRETFAAVLRTARDVAGQHFAPHARKSDENEPRFENGKAVVIPEVKEALRHFAEAGFSAATADYEDGGMQLPFAVHMGAGALFAASNIATKSYTSLTAAAANIIASFGTPDQKRLFERPMREGRYFGTMVLTEPQAGSSLADVRTTATPAGDGTYRICGNKIFISGGDHEMGENIVHLVLARLPDAPAGVRGISLFIVPKTLVNQDGTPGERNDVALAGLIHKMGWRGTTSAMLNFGEKGGATGYLVGEPNRGLVYMFHMMNEARINVGSGAAALGYAAYRHALDYARERRQGRPVEAKDATQPQVPIIEHADIRRMLLAQKAYAEGAVALCMFAATLIDDKHTAASEAARKDAEDLLEILTPIVKSWPSQWSQETISLAIQVHGGYGYTREYPVEQLYRENRLNAIHEGTHGIQGMDLLGRKVVMNDGRAFELLCARISASANRAIGTPALAEEGRALVEALARVRAVTAHLTRQMADGKRAEVLANASVYLEALGHVVVAWIWLDQALCARKLLDAGDPRQAALNGKLHACRYFMRWELPRISPQFDRLEAGDDTWSAMPDDWFH</sequence>
<evidence type="ECO:0000259" key="11">
    <source>
        <dbReference type="Pfam" id="PF02770"/>
    </source>
</evidence>
<dbReference type="InterPro" id="IPR046373">
    <property type="entry name" value="Acyl-CoA_Oxase/DH_mid-dom_sf"/>
</dbReference>
<comment type="similarity">
    <text evidence="2 9">Belongs to the acyl-CoA dehydrogenase family.</text>
</comment>
<dbReference type="EMBL" id="JACHEU010000001">
    <property type="protein sequence ID" value="MBB6011400.1"/>
    <property type="molecule type" value="Genomic_DNA"/>
</dbReference>
<comment type="caution">
    <text evidence="14">The sequence shown here is derived from an EMBL/GenBank/DDBJ whole genome shotgun (WGS) entry which is preliminary data.</text>
</comment>
<dbReference type="InterPro" id="IPR006091">
    <property type="entry name" value="Acyl-CoA_Oxase/DH_mid-dom"/>
</dbReference>
<proteinExistence type="inferred from homology"/>
<dbReference type="Gene3D" id="1.20.140.10">
    <property type="entry name" value="Butyryl-CoA Dehydrogenase, subunit A, domain 3"/>
    <property type="match status" value="1"/>
</dbReference>
<comment type="catalytic activity">
    <reaction evidence="5">
        <text>3-(methylsulfanyl)propanoyl-CoA + oxidized [electron-transfer flavoprotein] + H(+) = 3-(methylsulfanyl)acryloyl-CoA + reduced [electron-transfer flavoprotein]</text>
        <dbReference type="Rhea" id="RHEA:52612"/>
        <dbReference type="Rhea" id="RHEA-COMP:10685"/>
        <dbReference type="Rhea" id="RHEA-COMP:10686"/>
        <dbReference type="ChEBI" id="CHEBI:15378"/>
        <dbReference type="ChEBI" id="CHEBI:57692"/>
        <dbReference type="ChEBI" id="CHEBI:58307"/>
        <dbReference type="ChEBI" id="CHEBI:82815"/>
        <dbReference type="ChEBI" id="CHEBI:84994"/>
        <dbReference type="EC" id="1.3.99.41"/>
    </reaction>
    <physiologicalReaction direction="left-to-right" evidence="5">
        <dbReference type="Rhea" id="RHEA:52613"/>
    </physiologicalReaction>
</comment>
<keyword evidence="15" id="KW-1185">Reference proteome</keyword>
<dbReference type="SUPFAM" id="SSF47203">
    <property type="entry name" value="Acyl-CoA dehydrogenase C-terminal domain-like"/>
    <property type="match status" value="1"/>
</dbReference>
<dbReference type="Pfam" id="PF02770">
    <property type="entry name" value="Acyl-CoA_dh_M"/>
    <property type="match status" value="1"/>
</dbReference>
<comment type="function">
    <text evidence="6">Involved in the assimilation of dimethylsulphoniopropionate (DMSP), an important compound in the fixation of carbon in marine phytoplankton, by mediating the conversion of 3-(methylthio)propanoyl-CoA (MMPA-CoA) to 3-(methylthio)acryloyl-CoA (MTA-CoA).</text>
</comment>
<dbReference type="InterPro" id="IPR009075">
    <property type="entry name" value="AcylCo_DH/oxidase_C"/>
</dbReference>
<keyword evidence="4 9" id="KW-0274">FAD</keyword>
<evidence type="ECO:0000256" key="8">
    <source>
        <dbReference type="ARBA" id="ARBA00069043"/>
    </source>
</evidence>
<dbReference type="SUPFAM" id="SSF56645">
    <property type="entry name" value="Acyl-CoA dehydrogenase NM domain-like"/>
    <property type="match status" value="1"/>
</dbReference>
<dbReference type="EC" id="1.3.99.41" evidence="7"/>
<dbReference type="Pfam" id="PF00441">
    <property type="entry name" value="Acyl-CoA_dh_1"/>
    <property type="match status" value="1"/>
</dbReference>
<dbReference type="Pfam" id="PF12806">
    <property type="entry name" value="Acyl-CoA_dh_C"/>
    <property type="match status" value="1"/>
</dbReference>
<protein>
    <recommendedName>
        <fullName evidence="8">3-methylmercaptopropionyl-CoA dehydrogenase</fullName>
        <ecNumber evidence="7">1.3.99.41</ecNumber>
    </recommendedName>
</protein>
<dbReference type="PANTHER" id="PTHR42803:SF3">
    <property type="entry name" value="ACYL-COA DEHYDROGENASE-RELATED"/>
    <property type="match status" value="1"/>
</dbReference>
<dbReference type="InterPro" id="IPR036250">
    <property type="entry name" value="AcylCo_DH-like_C"/>
</dbReference>
<dbReference type="FunFam" id="2.40.110.10:FF:000031">
    <property type="entry name" value="Acyl-CoA dehydrogenase, putative"/>
    <property type="match status" value="1"/>
</dbReference>
<evidence type="ECO:0000256" key="9">
    <source>
        <dbReference type="RuleBase" id="RU362125"/>
    </source>
</evidence>
<dbReference type="RefSeq" id="WP_183826163.1">
    <property type="nucleotide sequence ID" value="NZ_JACHEU010000001.1"/>
</dbReference>
<dbReference type="InterPro" id="IPR025878">
    <property type="entry name" value="Acyl-CoA_dh-like_C_dom"/>
</dbReference>
<dbReference type="GO" id="GO:0050660">
    <property type="term" value="F:flavin adenine dinucleotide binding"/>
    <property type="evidence" value="ECO:0007669"/>
    <property type="project" value="InterPro"/>
</dbReference>
<evidence type="ECO:0000256" key="2">
    <source>
        <dbReference type="ARBA" id="ARBA00009347"/>
    </source>
</evidence>
<name>A0A7W9VUP6_9HYPH</name>
<organism evidence="14 15">
    <name type="scientific">Aquamicrobium lusatiense</name>
    <dbReference type="NCBI Taxonomy" id="89772"/>
    <lineage>
        <taxon>Bacteria</taxon>
        <taxon>Pseudomonadati</taxon>
        <taxon>Pseudomonadota</taxon>
        <taxon>Alphaproteobacteria</taxon>
        <taxon>Hyphomicrobiales</taxon>
        <taxon>Phyllobacteriaceae</taxon>
        <taxon>Aquamicrobium</taxon>
    </lineage>
</organism>
<accession>A0A7W9VUP6</accession>
<dbReference type="PANTHER" id="PTHR42803">
    <property type="entry name" value="ACYL-COA DEHYDROGENASE"/>
    <property type="match status" value="1"/>
</dbReference>
<evidence type="ECO:0000313" key="14">
    <source>
        <dbReference type="EMBL" id="MBB6011400.1"/>
    </source>
</evidence>
<evidence type="ECO:0000256" key="1">
    <source>
        <dbReference type="ARBA" id="ARBA00001974"/>
    </source>
</evidence>
<evidence type="ECO:0000256" key="3">
    <source>
        <dbReference type="ARBA" id="ARBA00022630"/>
    </source>
</evidence>
<evidence type="ECO:0000259" key="12">
    <source>
        <dbReference type="Pfam" id="PF02771"/>
    </source>
</evidence>
<dbReference type="InterPro" id="IPR013786">
    <property type="entry name" value="AcylCoA_DH/ox_N"/>
</dbReference>
<keyword evidence="3 9" id="KW-0285">Flavoprotein</keyword>
<evidence type="ECO:0000313" key="15">
    <source>
        <dbReference type="Proteomes" id="UP000533306"/>
    </source>
</evidence>
<dbReference type="InterPro" id="IPR009100">
    <property type="entry name" value="AcylCoA_DH/oxidase_NM_dom_sf"/>
</dbReference>
<dbReference type="GO" id="GO:0016627">
    <property type="term" value="F:oxidoreductase activity, acting on the CH-CH group of donors"/>
    <property type="evidence" value="ECO:0007669"/>
    <property type="project" value="InterPro"/>
</dbReference>
<gene>
    <name evidence="14" type="ORF">HNR59_000745</name>
</gene>